<dbReference type="EMBL" id="FOHK01000017">
    <property type="protein sequence ID" value="SET85524.1"/>
    <property type="molecule type" value="Genomic_DNA"/>
</dbReference>
<organism evidence="3 4">
    <name type="scientific">Thalassotalea agarivorans</name>
    <name type="common">Thalassomonas agarivorans</name>
    <dbReference type="NCBI Taxonomy" id="349064"/>
    <lineage>
        <taxon>Bacteria</taxon>
        <taxon>Pseudomonadati</taxon>
        <taxon>Pseudomonadota</taxon>
        <taxon>Gammaproteobacteria</taxon>
        <taxon>Alteromonadales</taxon>
        <taxon>Colwelliaceae</taxon>
        <taxon>Thalassotalea</taxon>
    </lineage>
</organism>
<dbReference type="PANTHER" id="PTHR36919:SF3">
    <property type="entry name" value="BLL5882 PROTEIN"/>
    <property type="match status" value="1"/>
</dbReference>
<evidence type="ECO:0000259" key="2">
    <source>
        <dbReference type="Pfam" id="PF09917"/>
    </source>
</evidence>
<dbReference type="STRING" id="349064.SAMN05660429_02868"/>
<keyword evidence="4" id="KW-1185">Reference proteome</keyword>
<gene>
    <name evidence="3" type="ORF">SAMN05660429_02868</name>
</gene>
<proteinExistence type="predicted"/>
<feature type="signal peptide" evidence="1">
    <location>
        <begin position="1"/>
        <end position="18"/>
    </location>
</feature>
<evidence type="ECO:0000313" key="3">
    <source>
        <dbReference type="EMBL" id="SET85524.1"/>
    </source>
</evidence>
<dbReference type="InterPro" id="IPR019223">
    <property type="entry name" value="DUF2147"/>
</dbReference>
<accession>A0A1I0HN89</accession>
<dbReference type="AlphaFoldDB" id="A0A1I0HN89"/>
<evidence type="ECO:0000313" key="4">
    <source>
        <dbReference type="Proteomes" id="UP000199308"/>
    </source>
</evidence>
<protein>
    <submittedName>
        <fullName evidence="3">Uncharacterized conserved protein, DUF2147 family</fullName>
    </submittedName>
</protein>
<dbReference type="Gene3D" id="2.40.128.520">
    <property type="match status" value="1"/>
</dbReference>
<evidence type="ECO:0000256" key="1">
    <source>
        <dbReference type="SAM" id="SignalP"/>
    </source>
</evidence>
<dbReference type="PANTHER" id="PTHR36919">
    <property type="entry name" value="BLR1215 PROTEIN"/>
    <property type="match status" value="1"/>
</dbReference>
<reference evidence="3 4" key="1">
    <citation type="submission" date="2016-10" db="EMBL/GenBank/DDBJ databases">
        <authorList>
            <person name="de Groot N.N."/>
        </authorList>
    </citation>
    <scope>NUCLEOTIDE SEQUENCE [LARGE SCALE GENOMIC DNA]</scope>
    <source>
        <strain evidence="3 4">DSM 19706</strain>
    </source>
</reference>
<feature type="chain" id="PRO_5011652115" evidence="1">
    <location>
        <begin position="19"/>
        <end position="137"/>
    </location>
</feature>
<keyword evidence="1" id="KW-0732">Signal</keyword>
<feature type="domain" description="DUF2147" evidence="2">
    <location>
        <begin position="23"/>
        <end position="135"/>
    </location>
</feature>
<dbReference type="Pfam" id="PF09917">
    <property type="entry name" value="DUF2147"/>
    <property type="match status" value="1"/>
</dbReference>
<dbReference type="RefSeq" id="WP_093331980.1">
    <property type="nucleotide sequence ID" value="NZ_AP027363.1"/>
</dbReference>
<dbReference type="Proteomes" id="UP000199308">
    <property type="component" value="Unassembled WGS sequence"/>
</dbReference>
<sequence>MRLILALFILGFPVIALAQTPFGKWKTIDDDTGEAKSIVEIYQKDGKLYGKIADLLQKPNDTLCDKCQGDLKDKVLVGMDIIYAMEQDGDKYSEGEIMDPENGKYYDCKLWLDDKNTLKVRGYIGFFYRTQTWYRTE</sequence>
<name>A0A1I0HN89_THASX</name>
<dbReference type="OrthoDB" id="9814399at2"/>